<sequence length="61" mass="7397">MHMLQWIRVHKREACKNRLRWLRGNIERRPPTKILRHLDCTRRGSVQPILTGEKAIKRDVK</sequence>
<dbReference type="AlphaFoldDB" id="A0A0A9F057"/>
<accession>A0A0A9F057</accession>
<name>A0A0A9F057_ARUDO</name>
<reference evidence="1" key="1">
    <citation type="submission" date="2014-09" db="EMBL/GenBank/DDBJ databases">
        <authorList>
            <person name="Magalhaes I.L.F."/>
            <person name="Oliveira U."/>
            <person name="Santos F.R."/>
            <person name="Vidigal T.H.D.A."/>
            <person name="Brescovit A.D."/>
            <person name="Santos A.J."/>
        </authorList>
    </citation>
    <scope>NUCLEOTIDE SEQUENCE</scope>
    <source>
        <tissue evidence="1">Shoot tissue taken approximately 20 cm above the soil surface</tissue>
    </source>
</reference>
<protein>
    <submittedName>
        <fullName evidence="1">Uncharacterized protein</fullName>
    </submittedName>
</protein>
<dbReference type="EMBL" id="GBRH01194370">
    <property type="protein sequence ID" value="JAE03526.1"/>
    <property type="molecule type" value="Transcribed_RNA"/>
</dbReference>
<evidence type="ECO:0000313" key="1">
    <source>
        <dbReference type="EMBL" id="JAE03526.1"/>
    </source>
</evidence>
<proteinExistence type="predicted"/>
<organism evidence="1">
    <name type="scientific">Arundo donax</name>
    <name type="common">Giant reed</name>
    <name type="synonym">Donax arundinaceus</name>
    <dbReference type="NCBI Taxonomy" id="35708"/>
    <lineage>
        <taxon>Eukaryota</taxon>
        <taxon>Viridiplantae</taxon>
        <taxon>Streptophyta</taxon>
        <taxon>Embryophyta</taxon>
        <taxon>Tracheophyta</taxon>
        <taxon>Spermatophyta</taxon>
        <taxon>Magnoliopsida</taxon>
        <taxon>Liliopsida</taxon>
        <taxon>Poales</taxon>
        <taxon>Poaceae</taxon>
        <taxon>PACMAD clade</taxon>
        <taxon>Arundinoideae</taxon>
        <taxon>Arundineae</taxon>
        <taxon>Arundo</taxon>
    </lineage>
</organism>
<reference evidence="1" key="2">
    <citation type="journal article" date="2015" name="Data Brief">
        <title>Shoot transcriptome of the giant reed, Arundo donax.</title>
        <authorList>
            <person name="Barrero R.A."/>
            <person name="Guerrero F.D."/>
            <person name="Moolhuijzen P."/>
            <person name="Goolsby J.A."/>
            <person name="Tidwell J."/>
            <person name="Bellgard S.E."/>
            <person name="Bellgard M.I."/>
        </authorList>
    </citation>
    <scope>NUCLEOTIDE SEQUENCE</scope>
    <source>
        <tissue evidence="1">Shoot tissue taken approximately 20 cm above the soil surface</tissue>
    </source>
</reference>